<dbReference type="RefSeq" id="WP_088920695.1">
    <property type="nucleotide sequence ID" value="NZ_CP018632.1"/>
</dbReference>
<dbReference type="Pfam" id="PF01925">
    <property type="entry name" value="TauE"/>
    <property type="match status" value="1"/>
</dbReference>
<protein>
    <recommendedName>
        <fullName evidence="8">Probable membrane transporter protein</fullName>
    </recommendedName>
</protein>
<evidence type="ECO:0000256" key="7">
    <source>
        <dbReference type="ARBA" id="ARBA00023136"/>
    </source>
</evidence>
<evidence type="ECO:0000256" key="1">
    <source>
        <dbReference type="ARBA" id="ARBA00004651"/>
    </source>
</evidence>
<dbReference type="GO" id="GO:0005886">
    <property type="term" value="C:plasma membrane"/>
    <property type="evidence" value="ECO:0007669"/>
    <property type="project" value="UniProtKB-SubCell"/>
</dbReference>
<keyword evidence="7 8" id="KW-0472">Membrane</keyword>
<feature type="transmembrane region" description="Helical" evidence="8">
    <location>
        <begin position="231"/>
        <end position="253"/>
    </location>
</feature>
<evidence type="ECO:0000313" key="10">
    <source>
        <dbReference type="Proteomes" id="UP000250079"/>
    </source>
</evidence>
<feature type="transmembrane region" description="Helical" evidence="8">
    <location>
        <begin position="206"/>
        <end position="225"/>
    </location>
</feature>
<comment type="similarity">
    <text evidence="2 8">Belongs to the 4-toluene sulfonate uptake permease (TSUP) (TC 2.A.102) family.</text>
</comment>
<evidence type="ECO:0000256" key="8">
    <source>
        <dbReference type="RuleBase" id="RU363041"/>
    </source>
</evidence>
<feature type="transmembrane region" description="Helical" evidence="8">
    <location>
        <begin position="81"/>
        <end position="101"/>
    </location>
</feature>
<comment type="subcellular location">
    <subcellularLocation>
        <location evidence="1 8">Cell membrane</location>
        <topology evidence="1 8">Multi-pass membrane protein</topology>
    </subcellularLocation>
</comment>
<dbReference type="PANTHER" id="PTHR30269">
    <property type="entry name" value="TRANSMEMBRANE PROTEIN YFCA"/>
    <property type="match status" value="1"/>
</dbReference>
<keyword evidence="5 8" id="KW-0812">Transmembrane</keyword>
<reference evidence="9 10" key="1">
    <citation type="submission" date="2016-12" db="EMBL/GenBank/DDBJ databases">
        <authorList>
            <person name="Song W.-J."/>
            <person name="Kurnit D.M."/>
        </authorList>
    </citation>
    <scope>NUCLEOTIDE SEQUENCE [LARGE SCALE GENOMIC DNA]</scope>
    <source>
        <strain evidence="9 10">IMCC3135</strain>
    </source>
</reference>
<proteinExistence type="inferred from homology"/>
<keyword evidence="4 8" id="KW-1003">Cell membrane</keyword>
<evidence type="ECO:0000256" key="4">
    <source>
        <dbReference type="ARBA" id="ARBA00022475"/>
    </source>
</evidence>
<dbReference type="PANTHER" id="PTHR30269:SF37">
    <property type="entry name" value="MEMBRANE TRANSPORTER PROTEIN"/>
    <property type="match status" value="1"/>
</dbReference>
<name>A0A2Z2NWK7_9GAMM</name>
<dbReference type="EMBL" id="CP018632">
    <property type="protein sequence ID" value="ASJ75846.1"/>
    <property type="molecule type" value="Genomic_DNA"/>
</dbReference>
<gene>
    <name evidence="9" type="ORF">IMCC3135_28975</name>
</gene>
<evidence type="ECO:0000256" key="5">
    <source>
        <dbReference type="ARBA" id="ARBA00022692"/>
    </source>
</evidence>
<feature type="transmembrane region" description="Helical" evidence="8">
    <location>
        <begin position="177"/>
        <end position="194"/>
    </location>
</feature>
<evidence type="ECO:0000256" key="3">
    <source>
        <dbReference type="ARBA" id="ARBA00022448"/>
    </source>
</evidence>
<sequence length="254" mass="26916">MLANLQNLLSLTTSELIICLAVVLLAGIVRGFSGFALSALTMAALALIIPPLALIPICFLLECVASALMMRGGFRLADRKISWGLAIGTIVGTPIGLMATMNVEADTSRTIALCLILVLALLQLFKKSPAFLATTKGLYVTGITAGIATGLASVGGMVVALYILAQRAPAARMRASLVMYLFLIMFSSAFWLSVSGVLDMLAVKRALAFAPLVVIGVLMGSLLFRPSLEQFYKRFCLILLMSLALSGLVRMVLA</sequence>
<evidence type="ECO:0000313" key="9">
    <source>
        <dbReference type="EMBL" id="ASJ75846.1"/>
    </source>
</evidence>
<evidence type="ECO:0000256" key="6">
    <source>
        <dbReference type="ARBA" id="ARBA00022989"/>
    </source>
</evidence>
<feature type="transmembrane region" description="Helical" evidence="8">
    <location>
        <begin position="35"/>
        <end position="61"/>
    </location>
</feature>
<keyword evidence="10" id="KW-1185">Reference proteome</keyword>
<keyword evidence="6 8" id="KW-1133">Transmembrane helix</keyword>
<evidence type="ECO:0000256" key="2">
    <source>
        <dbReference type="ARBA" id="ARBA00009142"/>
    </source>
</evidence>
<organism evidence="9 10">
    <name type="scientific">Granulosicoccus antarcticus IMCC3135</name>
    <dbReference type="NCBI Taxonomy" id="1192854"/>
    <lineage>
        <taxon>Bacteria</taxon>
        <taxon>Pseudomonadati</taxon>
        <taxon>Pseudomonadota</taxon>
        <taxon>Gammaproteobacteria</taxon>
        <taxon>Chromatiales</taxon>
        <taxon>Granulosicoccaceae</taxon>
        <taxon>Granulosicoccus</taxon>
    </lineage>
</organism>
<dbReference type="AlphaFoldDB" id="A0A2Z2NWK7"/>
<feature type="transmembrane region" description="Helical" evidence="8">
    <location>
        <begin position="7"/>
        <end position="29"/>
    </location>
</feature>
<feature type="transmembrane region" description="Helical" evidence="8">
    <location>
        <begin position="137"/>
        <end position="165"/>
    </location>
</feature>
<dbReference type="InterPro" id="IPR052017">
    <property type="entry name" value="TSUP"/>
</dbReference>
<dbReference type="InterPro" id="IPR002781">
    <property type="entry name" value="TM_pro_TauE-like"/>
</dbReference>
<dbReference type="KEGG" id="gai:IMCC3135_28975"/>
<dbReference type="Proteomes" id="UP000250079">
    <property type="component" value="Chromosome"/>
</dbReference>
<keyword evidence="3" id="KW-0813">Transport</keyword>
<accession>A0A2Z2NWK7</accession>